<dbReference type="PANTHER" id="PTHR30531">
    <property type="entry name" value="FLAGELLAR BIOSYNTHETIC PROTEIN FLHB"/>
    <property type="match status" value="1"/>
</dbReference>
<dbReference type="EMBL" id="VDEM01000008">
    <property type="protein sequence ID" value="KAF0825027.1"/>
    <property type="molecule type" value="Genomic_DNA"/>
</dbReference>
<dbReference type="PANTHER" id="PTHR30531:SF12">
    <property type="entry name" value="FLAGELLAR BIOSYNTHETIC PROTEIN FLHB"/>
    <property type="match status" value="1"/>
</dbReference>
<dbReference type="GO" id="GO:0005886">
    <property type="term" value="C:plasma membrane"/>
    <property type="evidence" value="ECO:0007669"/>
    <property type="project" value="TreeGrafter"/>
</dbReference>
<dbReference type="AlphaFoldDB" id="A0A800MYX5"/>
<organism evidence="1 2">
    <name type="scientific">Cytobacillus firmus</name>
    <name type="common">Bacillus firmus</name>
    <dbReference type="NCBI Taxonomy" id="1399"/>
    <lineage>
        <taxon>Bacteria</taxon>
        <taxon>Bacillati</taxon>
        <taxon>Bacillota</taxon>
        <taxon>Bacilli</taxon>
        <taxon>Bacillales</taxon>
        <taxon>Bacillaceae</taxon>
        <taxon>Cytobacillus</taxon>
    </lineage>
</organism>
<dbReference type="OrthoDB" id="9810419at2"/>
<dbReference type="Proteomes" id="UP000465778">
    <property type="component" value="Unassembled WGS sequence"/>
</dbReference>
<keyword evidence="1" id="KW-0966">Cell projection</keyword>
<dbReference type="RefSeq" id="WP_035329167.1">
    <property type="nucleotide sequence ID" value="NZ_JAQZDS010000002.1"/>
</dbReference>
<keyword evidence="1" id="KW-0969">Cilium</keyword>
<dbReference type="Pfam" id="PF01312">
    <property type="entry name" value="Bac_export_2"/>
    <property type="match status" value="1"/>
</dbReference>
<sequence length="99" mass="11113">MMVSTYYNQKKRRELNGPSAAVVKYDEETGKSPTIVAQGKGQVAQQIIALAKQNNIHMQEDSNLVANLLDMDLGDNIPPQLYSVMAEILLLIEEMEKNY</sequence>
<dbReference type="SUPFAM" id="SSF160544">
    <property type="entry name" value="EscU C-terminal domain-like"/>
    <property type="match status" value="1"/>
</dbReference>
<evidence type="ECO:0000313" key="2">
    <source>
        <dbReference type="Proteomes" id="UP000465778"/>
    </source>
</evidence>
<dbReference type="InterPro" id="IPR029025">
    <property type="entry name" value="T3SS_substrate_exporter_C"/>
</dbReference>
<name>A0A800MYX5_CYTFI</name>
<dbReference type="InterPro" id="IPR006135">
    <property type="entry name" value="T3SS_substrate_exporter"/>
</dbReference>
<accession>A0A800MYX5</accession>
<evidence type="ECO:0000313" key="1">
    <source>
        <dbReference type="EMBL" id="KAF0825027.1"/>
    </source>
</evidence>
<reference evidence="1 2" key="1">
    <citation type="journal article" date="2020" name="G3 (Bethesda)">
        <title>Whole Genome Sequencing and Comparative Genomics of Two Nematicidal Bacillus Strains Reveals a Wide Range of Possible Virulence Factors.</title>
        <authorList>
            <person name="Susic N."/>
            <person name="Janezic S."/>
            <person name="Rupnik M."/>
            <person name="Geric Stare B."/>
        </authorList>
    </citation>
    <scope>NUCLEOTIDE SEQUENCE [LARGE SCALE GENOMIC DNA]</scope>
    <source>
        <strain evidence="1 2">I-1582</strain>
    </source>
</reference>
<dbReference type="GO" id="GO:0009306">
    <property type="term" value="P:protein secretion"/>
    <property type="evidence" value="ECO:0007669"/>
    <property type="project" value="InterPro"/>
</dbReference>
<gene>
    <name evidence="1" type="ORF">KIS1582_1229</name>
</gene>
<keyword evidence="1" id="KW-0282">Flagellum</keyword>
<dbReference type="Gene3D" id="3.40.1690.10">
    <property type="entry name" value="secretion proteins EscU"/>
    <property type="match status" value="1"/>
</dbReference>
<protein>
    <submittedName>
        <fullName evidence="1">Putative flagellar protein FhlB</fullName>
    </submittedName>
</protein>
<proteinExistence type="predicted"/>
<comment type="caution">
    <text evidence="1">The sequence shown here is derived from an EMBL/GenBank/DDBJ whole genome shotgun (WGS) entry which is preliminary data.</text>
</comment>